<dbReference type="InterPro" id="IPR036291">
    <property type="entry name" value="NAD(P)-bd_dom_sf"/>
</dbReference>
<dbReference type="AlphaFoldDB" id="A0AA39ZYD6"/>
<accession>A0AA39ZYD6</accession>
<evidence type="ECO:0000313" key="4">
    <source>
        <dbReference type="EMBL" id="KAK0705928.1"/>
    </source>
</evidence>
<dbReference type="SUPFAM" id="SSF50129">
    <property type="entry name" value="GroES-like"/>
    <property type="match status" value="1"/>
</dbReference>
<dbReference type="InterPro" id="IPR013154">
    <property type="entry name" value="ADH-like_N"/>
</dbReference>
<dbReference type="SUPFAM" id="SSF51735">
    <property type="entry name" value="NAD(P)-binding Rossmann-fold domains"/>
    <property type="match status" value="1"/>
</dbReference>
<dbReference type="Gene3D" id="3.90.180.10">
    <property type="entry name" value="Medium-chain alcohol dehydrogenases, catalytic domain"/>
    <property type="match status" value="1"/>
</dbReference>
<dbReference type="Gene3D" id="3.40.50.720">
    <property type="entry name" value="NAD(P)-binding Rossmann-like Domain"/>
    <property type="match status" value="1"/>
</dbReference>
<gene>
    <name evidence="4" type="ORF">B0T26DRAFT_805852</name>
</gene>
<protein>
    <submittedName>
        <fullName evidence="4">Chaperonin 10-like protein</fullName>
    </submittedName>
</protein>
<proteinExistence type="inferred from homology"/>
<dbReference type="RefSeq" id="XP_060291022.1">
    <property type="nucleotide sequence ID" value="XM_060447168.1"/>
</dbReference>
<dbReference type="Pfam" id="PF08240">
    <property type="entry name" value="ADH_N"/>
    <property type="match status" value="1"/>
</dbReference>
<organism evidence="4 5">
    <name type="scientific">Lasiosphaeria miniovina</name>
    <dbReference type="NCBI Taxonomy" id="1954250"/>
    <lineage>
        <taxon>Eukaryota</taxon>
        <taxon>Fungi</taxon>
        <taxon>Dikarya</taxon>
        <taxon>Ascomycota</taxon>
        <taxon>Pezizomycotina</taxon>
        <taxon>Sordariomycetes</taxon>
        <taxon>Sordariomycetidae</taxon>
        <taxon>Sordariales</taxon>
        <taxon>Lasiosphaeriaceae</taxon>
        <taxon>Lasiosphaeria</taxon>
    </lineage>
</organism>
<sequence length="428" mass="45671">MAMRALILNAEQKTATVQQLPRPRPRPGEVLIRVEAVALNPVDATYVLHPLGATGRTVGSDFSGTVVELGPTSKPKPKPNNILAIGQRVAGFLQGACSANDRPGAFAEYLTCAADLVWRVPDSITLDQAAAVSLCALTAAQMVFYRLGLPAPFAWSKGTEADDDKAKPLTVFIYGASTSVGMYAAQLVRCSTQASGRTLTLLGAASPPRFALLQAAYGYDALVDYRAADWAEQVPALASGGVDFAVDCIATGSTVQRACSTLRQNPGDRPRVAVVRSRQSKAWDGAELPTEPVYGAVWEGLGADVQYHSGIVVRASEDARRFAAAFYEWLAGAVGSELAPSPVRRMPGGLDRVVSDGLALMGPGPVQRSEEWMKPNQYTCRGARVWLTRLSHSPRALNNSTSPYRHTLVAGISLQYSVLGQGFLGYYV</sequence>
<evidence type="ECO:0000256" key="2">
    <source>
        <dbReference type="ARBA" id="ARBA00023002"/>
    </source>
</evidence>
<keyword evidence="2" id="KW-0560">Oxidoreductase</keyword>
<dbReference type="GeneID" id="85330438"/>
<feature type="domain" description="Enoyl reductase (ER)" evidence="3">
    <location>
        <begin position="10"/>
        <end position="364"/>
    </location>
</feature>
<dbReference type="InterPro" id="IPR011032">
    <property type="entry name" value="GroES-like_sf"/>
</dbReference>
<name>A0AA39ZYD6_9PEZI</name>
<dbReference type="CDD" id="cd08249">
    <property type="entry name" value="enoyl_reductase_like"/>
    <property type="match status" value="1"/>
</dbReference>
<comment type="caution">
    <text evidence="4">The sequence shown here is derived from an EMBL/GenBank/DDBJ whole genome shotgun (WGS) entry which is preliminary data.</text>
</comment>
<evidence type="ECO:0000256" key="1">
    <source>
        <dbReference type="ARBA" id="ARBA00008072"/>
    </source>
</evidence>
<dbReference type="InterPro" id="IPR047122">
    <property type="entry name" value="Trans-enoyl_RdTase-like"/>
</dbReference>
<evidence type="ECO:0000259" key="3">
    <source>
        <dbReference type="SMART" id="SM00829"/>
    </source>
</evidence>
<keyword evidence="5" id="KW-1185">Reference proteome</keyword>
<dbReference type="Proteomes" id="UP001172101">
    <property type="component" value="Unassembled WGS sequence"/>
</dbReference>
<dbReference type="GO" id="GO:0016651">
    <property type="term" value="F:oxidoreductase activity, acting on NAD(P)H"/>
    <property type="evidence" value="ECO:0007669"/>
    <property type="project" value="InterPro"/>
</dbReference>
<evidence type="ECO:0000313" key="5">
    <source>
        <dbReference type="Proteomes" id="UP001172101"/>
    </source>
</evidence>
<dbReference type="PANTHER" id="PTHR45348:SF7">
    <property type="entry name" value="ZINC BINDING OXIDOREDUCTASE, PUTATIVE-RELATED"/>
    <property type="match status" value="1"/>
</dbReference>
<dbReference type="SMART" id="SM00829">
    <property type="entry name" value="PKS_ER"/>
    <property type="match status" value="1"/>
</dbReference>
<reference evidence="4" key="1">
    <citation type="submission" date="2023-06" db="EMBL/GenBank/DDBJ databases">
        <title>Genome-scale phylogeny and comparative genomics of the fungal order Sordariales.</title>
        <authorList>
            <consortium name="Lawrence Berkeley National Laboratory"/>
            <person name="Hensen N."/>
            <person name="Bonometti L."/>
            <person name="Westerberg I."/>
            <person name="Brannstrom I.O."/>
            <person name="Guillou S."/>
            <person name="Cros-Aarteil S."/>
            <person name="Calhoun S."/>
            <person name="Haridas S."/>
            <person name="Kuo A."/>
            <person name="Mondo S."/>
            <person name="Pangilinan J."/>
            <person name="Riley R."/>
            <person name="LaButti K."/>
            <person name="Andreopoulos B."/>
            <person name="Lipzen A."/>
            <person name="Chen C."/>
            <person name="Yanf M."/>
            <person name="Daum C."/>
            <person name="Ng V."/>
            <person name="Clum A."/>
            <person name="Steindorff A."/>
            <person name="Ohm R."/>
            <person name="Martin F."/>
            <person name="Silar P."/>
            <person name="Natvig D."/>
            <person name="Lalanne C."/>
            <person name="Gautier V."/>
            <person name="Ament-velasquez S.L."/>
            <person name="Kruys A."/>
            <person name="Hutchinson M.I."/>
            <person name="Powell A.J."/>
            <person name="Barry K."/>
            <person name="Miller A.N."/>
            <person name="Grigoriev I.V."/>
            <person name="Debuchy R."/>
            <person name="Gladieux P."/>
            <person name="Thoren M.H."/>
            <person name="Johannesson H."/>
        </authorList>
    </citation>
    <scope>NUCLEOTIDE SEQUENCE</scope>
    <source>
        <strain evidence="4">SMH2392-1A</strain>
    </source>
</reference>
<dbReference type="PANTHER" id="PTHR45348">
    <property type="entry name" value="HYPOTHETICAL OXIDOREDUCTASE (EUROFUNG)"/>
    <property type="match status" value="1"/>
</dbReference>
<dbReference type="InterPro" id="IPR020843">
    <property type="entry name" value="ER"/>
</dbReference>
<dbReference type="EMBL" id="JAUIRO010000007">
    <property type="protein sequence ID" value="KAK0705928.1"/>
    <property type="molecule type" value="Genomic_DNA"/>
</dbReference>
<comment type="similarity">
    <text evidence="1">Belongs to the zinc-containing alcohol dehydrogenase family.</text>
</comment>